<name>A0A5C4WWQ1_9ACTN</name>
<dbReference type="Gene3D" id="1.10.10.10">
    <property type="entry name" value="Winged helix-like DNA-binding domain superfamily/Winged helix DNA-binding domain"/>
    <property type="match status" value="1"/>
</dbReference>
<comment type="similarity">
    <text evidence="1">Belongs to the LysR transcriptional regulatory family.</text>
</comment>
<dbReference type="PROSITE" id="PS50931">
    <property type="entry name" value="HTH_LYSR"/>
    <property type="match status" value="1"/>
</dbReference>
<dbReference type="InterPro" id="IPR036388">
    <property type="entry name" value="WH-like_DNA-bd_sf"/>
</dbReference>
<dbReference type="EMBL" id="VDLX02000001">
    <property type="protein sequence ID" value="KAB8198027.1"/>
    <property type="molecule type" value="Genomic_DNA"/>
</dbReference>
<dbReference type="GO" id="GO:0000976">
    <property type="term" value="F:transcription cis-regulatory region binding"/>
    <property type="evidence" value="ECO:0007669"/>
    <property type="project" value="TreeGrafter"/>
</dbReference>
<keyword evidence="4" id="KW-0804">Transcription</keyword>
<keyword evidence="3" id="KW-0238">DNA-binding</keyword>
<dbReference type="PANTHER" id="PTHR30126:SF39">
    <property type="entry name" value="HTH-TYPE TRANSCRIPTIONAL REGULATOR CYSL"/>
    <property type="match status" value="1"/>
</dbReference>
<dbReference type="Pfam" id="PF03466">
    <property type="entry name" value="LysR_substrate"/>
    <property type="match status" value="1"/>
</dbReference>
<evidence type="ECO:0000256" key="2">
    <source>
        <dbReference type="ARBA" id="ARBA00023015"/>
    </source>
</evidence>
<dbReference type="CDD" id="cd05466">
    <property type="entry name" value="PBP2_LTTR_substrate"/>
    <property type="match status" value="1"/>
</dbReference>
<dbReference type="SUPFAM" id="SSF46785">
    <property type="entry name" value="Winged helix' DNA-binding domain"/>
    <property type="match status" value="1"/>
</dbReference>
<dbReference type="PANTHER" id="PTHR30126">
    <property type="entry name" value="HTH-TYPE TRANSCRIPTIONAL REGULATOR"/>
    <property type="match status" value="1"/>
</dbReference>
<reference evidence="5 6" key="1">
    <citation type="submission" date="2019-10" db="EMBL/GenBank/DDBJ databases">
        <title>Nonomuraea sp. nov., isolated from Phyllanthus amarus.</title>
        <authorList>
            <person name="Klykleung N."/>
            <person name="Tanasupawat S."/>
        </authorList>
    </citation>
    <scope>NUCLEOTIDE SEQUENCE [LARGE SCALE GENOMIC DNA]</scope>
    <source>
        <strain evidence="5 6">PA1-10</strain>
    </source>
</reference>
<organism evidence="5 6">
    <name type="scientific">Nonomuraea phyllanthi</name>
    <dbReference type="NCBI Taxonomy" id="2219224"/>
    <lineage>
        <taxon>Bacteria</taxon>
        <taxon>Bacillati</taxon>
        <taxon>Actinomycetota</taxon>
        <taxon>Actinomycetes</taxon>
        <taxon>Streptosporangiales</taxon>
        <taxon>Streptosporangiaceae</taxon>
        <taxon>Nonomuraea</taxon>
    </lineage>
</organism>
<dbReference type="SUPFAM" id="SSF53850">
    <property type="entry name" value="Periplasmic binding protein-like II"/>
    <property type="match status" value="1"/>
</dbReference>
<evidence type="ECO:0000313" key="5">
    <source>
        <dbReference type="EMBL" id="KAB8198027.1"/>
    </source>
</evidence>
<evidence type="ECO:0000313" key="6">
    <source>
        <dbReference type="Proteomes" id="UP000312512"/>
    </source>
</evidence>
<gene>
    <name evidence="5" type="ORF">FH608_003070</name>
</gene>
<keyword evidence="6" id="KW-1185">Reference proteome</keyword>
<evidence type="ECO:0000256" key="1">
    <source>
        <dbReference type="ARBA" id="ARBA00009437"/>
    </source>
</evidence>
<dbReference type="InterPro" id="IPR005119">
    <property type="entry name" value="LysR_subst-bd"/>
</dbReference>
<dbReference type="Gene3D" id="3.40.190.10">
    <property type="entry name" value="Periplasmic binding protein-like II"/>
    <property type="match status" value="2"/>
</dbReference>
<dbReference type="InterPro" id="IPR036390">
    <property type="entry name" value="WH_DNA-bd_sf"/>
</dbReference>
<proteinExistence type="inferred from homology"/>
<dbReference type="Proteomes" id="UP000312512">
    <property type="component" value="Unassembled WGS sequence"/>
</dbReference>
<accession>A0A5P9YIR5</accession>
<dbReference type="GO" id="GO:0003700">
    <property type="term" value="F:DNA-binding transcription factor activity"/>
    <property type="evidence" value="ECO:0007669"/>
    <property type="project" value="InterPro"/>
</dbReference>
<accession>A0A5C4WWQ1</accession>
<comment type="caution">
    <text evidence="5">The sequence shown here is derived from an EMBL/GenBank/DDBJ whole genome shotgun (WGS) entry which is preliminary data.</text>
</comment>
<dbReference type="AlphaFoldDB" id="A0A5C4WWQ1"/>
<dbReference type="InterPro" id="IPR000847">
    <property type="entry name" value="LysR_HTH_N"/>
</dbReference>
<dbReference type="Pfam" id="PF00126">
    <property type="entry name" value="HTH_1"/>
    <property type="match status" value="1"/>
</dbReference>
<dbReference type="RefSeq" id="WP_139628966.1">
    <property type="nucleotide sequence ID" value="NZ_CP045572.1"/>
</dbReference>
<dbReference type="PRINTS" id="PR00039">
    <property type="entry name" value="HTHLYSR"/>
</dbReference>
<sequence length="302" mass="32706">MDTRLLHTFTILARTASFTATAAELHLAQSTVTAQIRALEKALGTRLFDRLSRGAVLTESGRRLLDDAEAVLRAESRLFTTAAQEGPITGKVVVGAGETLCSAHLPSVIATLRDTHPDIDVDLQPSGTADAVEKLHSGRLDIALLLEEQVDVPELVVTRIGEQSLVLLCAPDHPLAGRDRPVTWEELAGEKFFLHEQGCSYSDRLARRLLAVPDGRPRLTRFGSIEAARSCATAGLGLTVLPRANVTTALREGSLVEVPGHALPDVPVHLARHRRRWASRATLAVEHALVAHFQPDDSRPEP</sequence>
<dbReference type="FunFam" id="1.10.10.10:FF:000001">
    <property type="entry name" value="LysR family transcriptional regulator"/>
    <property type="match status" value="1"/>
</dbReference>
<keyword evidence="2" id="KW-0805">Transcription regulation</keyword>
<evidence type="ECO:0000256" key="3">
    <source>
        <dbReference type="ARBA" id="ARBA00023125"/>
    </source>
</evidence>
<protein>
    <submittedName>
        <fullName evidence="5">LysR family transcriptional regulator</fullName>
    </submittedName>
</protein>
<dbReference type="OrthoDB" id="4131546at2"/>
<evidence type="ECO:0000256" key="4">
    <source>
        <dbReference type="ARBA" id="ARBA00023163"/>
    </source>
</evidence>